<dbReference type="VEuPathDB" id="AmoebaDB:EHI7A_193300"/>
<proteinExistence type="predicted"/>
<evidence type="ECO:0000313" key="1">
    <source>
        <dbReference type="EMBL" id="GAT98972.1"/>
    </source>
</evidence>
<comment type="caution">
    <text evidence="1">The sequence shown here is derived from an EMBL/GenBank/DDBJ whole genome shotgun (WGS) entry which is preliminary data.</text>
</comment>
<dbReference type="EMBL" id="BDEQ01000001">
    <property type="protein sequence ID" value="GAT98972.1"/>
    <property type="molecule type" value="Genomic_DNA"/>
</dbReference>
<accession>A0A5K1VIH1</accession>
<name>A0A5K1VIH1_ENTHI</name>
<dbReference type="AlphaFoldDB" id="A0A5K1VIH1"/>
<organism evidence="1 2">
    <name type="scientific">Entamoeba histolytica</name>
    <dbReference type="NCBI Taxonomy" id="5759"/>
    <lineage>
        <taxon>Eukaryota</taxon>
        <taxon>Amoebozoa</taxon>
        <taxon>Evosea</taxon>
        <taxon>Archamoebae</taxon>
        <taxon>Mastigamoebida</taxon>
        <taxon>Entamoebidae</taxon>
        <taxon>Entamoeba</taxon>
    </lineage>
</organism>
<reference evidence="1 2" key="1">
    <citation type="submission" date="2016-05" db="EMBL/GenBank/DDBJ databases">
        <title>First whole genome sequencing of Entamoeba histolytica HM1:IMSS-clone-6.</title>
        <authorList>
            <person name="Mukherjee Avik.K."/>
            <person name="Izumyama S."/>
            <person name="Nakada-Tsukui K."/>
            <person name="Nozaki T."/>
        </authorList>
    </citation>
    <scope>NUCLEOTIDE SEQUENCE [LARGE SCALE GENOMIC DNA]</scope>
    <source>
        <strain evidence="1 2">HM1:IMSS clone 6</strain>
    </source>
</reference>
<dbReference type="VEuPathDB" id="AmoebaDB:EHI5A_143140"/>
<dbReference type="Proteomes" id="UP000078387">
    <property type="component" value="Unassembled WGS sequence"/>
</dbReference>
<protein>
    <submittedName>
        <fullName evidence="1">Uncharacterized protein</fullName>
    </submittedName>
</protein>
<dbReference type="VEuPathDB" id="AmoebaDB:EHI_127680"/>
<sequence>MVCYYIYNDIEIDDVTSTFSKTFTPNDEDDFNSFVVTVTVSLLSDYWIRYESKNQITFSIIGKKQLSRRIQLKLTIGTSDSGTTIIKEETTNTLSSVIITTSKHLSSISKQSFTRSTTYQSQITIKGTKEIIFDDFGYSNCDKLVYKEDLTQCNHYKEEYKLTSNNQCIKHSQLTIKLEMETLVPNVILLNSII</sequence>
<gene>
    <name evidence="1" type="ORF">CL6EHI_127680</name>
</gene>
<dbReference type="OMA" id="PYQNIEF"/>
<evidence type="ECO:0000313" key="2">
    <source>
        <dbReference type="Proteomes" id="UP000078387"/>
    </source>
</evidence>